<protein>
    <submittedName>
        <fullName evidence="1">Kinase-like domain-containing protein</fullName>
    </submittedName>
</protein>
<evidence type="ECO:0000313" key="2">
    <source>
        <dbReference type="Proteomes" id="UP001163835"/>
    </source>
</evidence>
<sequence>MLEFAGQGELYRQLIKKGCFSPRKSASYVYQMADALSYLHGQHVIHHDTNAKNLLLALNGELKIADFGWSVHAPGDRRKTLCRTPDYLLPEIVLRKEHGKWVDHWALGVLMYEFSNGSPPFEDKNRQIEFKFPDGFSADAKDLILGKLLRFKPHERLPLAKVRIHPWG</sequence>
<dbReference type="EMBL" id="MU795221">
    <property type="protein sequence ID" value="KAJ3808456.1"/>
    <property type="molecule type" value="Genomic_DNA"/>
</dbReference>
<proteinExistence type="predicted"/>
<evidence type="ECO:0000313" key="1">
    <source>
        <dbReference type="EMBL" id="KAJ3808456.1"/>
    </source>
</evidence>
<dbReference type="Proteomes" id="UP001163835">
    <property type="component" value="Unassembled WGS sequence"/>
</dbReference>
<name>A0ACC1TV58_9AGAR</name>
<comment type="caution">
    <text evidence="1">The sequence shown here is derived from an EMBL/GenBank/DDBJ whole genome shotgun (WGS) entry which is preliminary data.</text>
</comment>
<organism evidence="1 2">
    <name type="scientific">Lentinula aff. lateritia</name>
    <dbReference type="NCBI Taxonomy" id="2804960"/>
    <lineage>
        <taxon>Eukaryota</taxon>
        <taxon>Fungi</taxon>
        <taxon>Dikarya</taxon>
        <taxon>Basidiomycota</taxon>
        <taxon>Agaricomycotina</taxon>
        <taxon>Agaricomycetes</taxon>
        <taxon>Agaricomycetidae</taxon>
        <taxon>Agaricales</taxon>
        <taxon>Marasmiineae</taxon>
        <taxon>Omphalotaceae</taxon>
        <taxon>Lentinula</taxon>
    </lineage>
</organism>
<keyword evidence="2" id="KW-1185">Reference proteome</keyword>
<gene>
    <name evidence="1" type="ORF">F5876DRAFT_90020</name>
</gene>
<reference evidence="1" key="1">
    <citation type="submission" date="2022-09" db="EMBL/GenBank/DDBJ databases">
        <title>A Global Phylogenomic Analysis of the Shiitake Genus Lentinula.</title>
        <authorList>
            <consortium name="DOE Joint Genome Institute"/>
            <person name="Sierra-Patev S."/>
            <person name="Min B."/>
            <person name="Naranjo-Ortiz M."/>
            <person name="Looney B."/>
            <person name="Konkel Z."/>
            <person name="Slot J.C."/>
            <person name="Sakamoto Y."/>
            <person name="Steenwyk J.L."/>
            <person name="Rokas A."/>
            <person name="Carro J."/>
            <person name="Camarero S."/>
            <person name="Ferreira P."/>
            <person name="Molpeceres G."/>
            <person name="Ruiz-Duenas F.J."/>
            <person name="Serrano A."/>
            <person name="Henrissat B."/>
            <person name="Drula E."/>
            <person name="Hughes K.W."/>
            <person name="Mata J.L."/>
            <person name="Ishikawa N.K."/>
            <person name="Vargas-Isla R."/>
            <person name="Ushijima S."/>
            <person name="Smith C.A."/>
            <person name="Ahrendt S."/>
            <person name="Andreopoulos W."/>
            <person name="He G."/>
            <person name="Labutti K."/>
            <person name="Lipzen A."/>
            <person name="Ng V."/>
            <person name="Riley R."/>
            <person name="Sandor L."/>
            <person name="Barry K."/>
            <person name="Martinez A.T."/>
            <person name="Xiao Y."/>
            <person name="Gibbons J.G."/>
            <person name="Terashima K."/>
            <person name="Grigoriev I.V."/>
            <person name="Hibbett D.S."/>
        </authorList>
    </citation>
    <scope>NUCLEOTIDE SEQUENCE</scope>
    <source>
        <strain evidence="1">TMI1499</strain>
    </source>
</reference>
<accession>A0ACC1TV58</accession>